<dbReference type="InterPro" id="IPR009715">
    <property type="entry name" value="RtcR"/>
</dbReference>
<dbReference type="RefSeq" id="WP_058305021.1">
    <property type="nucleotide sequence ID" value="NZ_CABKVG010000005.1"/>
</dbReference>
<gene>
    <name evidence="4" type="primary">rtcR</name>
    <name evidence="4" type="ORF">LVJ82_06960</name>
</gene>
<evidence type="ECO:0000313" key="4">
    <source>
        <dbReference type="EMBL" id="UOO90700.1"/>
    </source>
</evidence>
<organism evidence="4 5">
    <name type="scientific">Vitreoscilla massiliensis</name>
    <dbReference type="NCBI Taxonomy" id="1689272"/>
    <lineage>
        <taxon>Bacteria</taxon>
        <taxon>Pseudomonadati</taxon>
        <taxon>Pseudomonadota</taxon>
        <taxon>Betaproteobacteria</taxon>
        <taxon>Neisseriales</taxon>
        <taxon>Neisseriaceae</taxon>
        <taxon>Vitreoscilla</taxon>
    </lineage>
</organism>
<dbReference type="PANTHER" id="PTHR32071:SF14">
    <property type="entry name" value="TRANSCRIPTIONAL REGULATORY PROTEIN RTCR"/>
    <property type="match status" value="1"/>
</dbReference>
<name>A0ABY4E4L2_9NEIS</name>
<dbReference type="Gene3D" id="1.10.8.60">
    <property type="match status" value="1"/>
</dbReference>
<dbReference type="NCBIfam" id="NF038308">
    <property type="entry name" value="RNA_repair_RtcR"/>
    <property type="match status" value="1"/>
</dbReference>
<dbReference type="Pfam" id="PF06956">
    <property type="entry name" value="RtcR"/>
    <property type="match status" value="1"/>
</dbReference>
<protein>
    <submittedName>
        <fullName evidence="4">RNA repair transcriptional activator RtcR</fullName>
    </submittedName>
</protein>
<dbReference type="InterPro" id="IPR003593">
    <property type="entry name" value="AAA+_ATPase"/>
</dbReference>
<dbReference type="SUPFAM" id="SSF52540">
    <property type="entry name" value="P-loop containing nucleoside triphosphate hydrolases"/>
    <property type="match status" value="1"/>
</dbReference>
<reference evidence="4 5" key="1">
    <citation type="journal article" date="2022" name="Res Sq">
        <title>Evolution of multicellular longitudinally dividing oral cavity symbionts (Neisseriaceae).</title>
        <authorList>
            <person name="Nyongesa S."/>
            <person name="Weber P."/>
            <person name="Bernet E."/>
            <person name="Pullido F."/>
            <person name="Nieckarz M."/>
            <person name="Delaby M."/>
            <person name="Nieves C."/>
            <person name="Viehboeck T."/>
            <person name="Krause N."/>
            <person name="Rivera-Millot A."/>
            <person name="Nakamura A."/>
            <person name="Vischer N."/>
            <person name="VanNieuwenhze M."/>
            <person name="Brun Y."/>
            <person name="Cava F."/>
            <person name="Bulgheresi S."/>
            <person name="Veyrier F."/>
        </authorList>
    </citation>
    <scope>NUCLEOTIDE SEQUENCE [LARGE SCALE GENOMIC DNA]</scope>
    <source>
        <strain evidence="4 5">SN4</strain>
    </source>
</reference>
<evidence type="ECO:0000313" key="5">
    <source>
        <dbReference type="Proteomes" id="UP000832011"/>
    </source>
</evidence>
<dbReference type="PIRSF" id="PIRSF037354">
    <property type="entry name" value="Txn_actvtr_RtcR"/>
    <property type="match status" value="1"/>
</dbReference>
<dbReference type="EMBL" id="CP091511">
    <property type="protein sequence ID" value="UOO90700.1"/>
    <property type="molecule type" value="Genomic_DNA"/>
</dbReference>
<feature type="domain" description="Sigma-54 factor interaction" evidence="3">
    <location>
        <begin position="188"/>
        <end position="426"/>
    </location>
</feature>
<dbReference type="SMART" id="SM00382">
    <property type="entry name" value="AAA"/>
    <property type="match status" value="1"/>
</dbReference>
<evidence type="ECO:0000259" key="3">
    <source>
        <dbReference type="PROSITE" id="PS50045"/>
    </source>
</evidence>
<proteinExistence type="predicted"/>
<dbReference type="PANTHER" id="PTHR32071">
    <property type="entry name" value="TRANSCRIPTIONAL REGULATORY PROTEIN"/>
    <property type="match status" value="1"/>
</dbReference>
<dbReference type="InterPro" id="IPR027417">
    <property type="entry name" value="P-loop_NTPase"/>
</dbReference>
<dbReference type="Gene3D" id="3.40.50.300">
    <property type="entry name" value="P-loop containing nucleotide triphosphate hydrolases"/>
    <property type="match status" value="1"/>
</dbReference>
<dbReference type="Proteomes" id="UP000832011">
    <property type="component" value="Chromosome"/>
</dbReference>
<dbReference type="CDD" id="cd00009">
    <property type="entry name" value="AAA"/>
    <property type="match status" value="1"/>
</dbReference>
<keyword evidence="5" id="KW-1185">Reference proteome</keyword>
<keyword evidence="2" id="KW-0067">ATP-binding</keyword>
<sequence length="535" mass="60310">MQKQRVLMGFMGTVLDGGYNAKRWERWRPNVNVHQTEGSDIDVVELLHDSEYERQALVVRADIHSVNPEAAVNLHVLDIANPWDFSEVYGKLFDWAQQYPFDTDTYEYWIHITTGTHVVQICLFLLVEARLIPGVLLQTSPPKDKRGVSELDKGRFEIIDLDLARYDDIAARLSLAQSDAQRFLKSGIATRNQRFNHMIAEIEQVAISSPSPILLNGATGAGKSMLAKRIYELKKARHLVTGRFVDVNCATLRGDMAAAALFGHGKGAFTGAATSRAGFLKTADMGVLFLDEIAELGLDEQAMLLKAIEEKEFFAMGSDTPSSSQFQLIAGTHKDLRAEVAAGRFREDLYARINIWQYTLPSLAERREDIEPNIEQQLLWVGQELGRYVRFNQEARQRYLAFALSHAAAWRGNFRDLAASITRLATLAQNGRITVELVDAEIGRLQYLWRRDDEDAAATVDMSALVSTWHELDYFDQSQLAQVLNVCQHQPNLAAAGRVLFNQSRLHKATSNDSDRLRKYLHKFGVDIKALFQAI</sequence>
<dbReference type="InterPro" id="IPR017183">
    <property type="entry name" value="Sigma54_dep_tscrpt_act_RtcR"/>
</dbReference>
<evidence type="ECO:0000256" key="2">
    <source>
        <dbReference type="ARBA" id="ARBA00022840"/>
    </source>
</evidence>
<dbReference type="PROSITE" id="PS50045">
    <property type="entry name" value="SIGMA54_INTERACT_4"/>
    <property type="match status" value="1"/>
</dbReference>
<dbReference type="InterPro" id="IPR002078">
    <property type="entry name" value="Sigma_54_int"/>
</dbReference>
<dbReference type="Pfam" id="PF00158">
    <property type="entry name" value="Sigma54_activat"/>
    <property type="match status" value="1"/>
</dbReference>
<evidence type="ECO:0000256" key="1">
    <source>
        <dbReference type="ARBA" id="ARBA00022741"/>
    </source>
</evidence>
<accession>A0ABY4E4L2</accession>
<keyword evidence="1" id="KW-0547">Nucleotide-binding</keyword>